<feature type="compositionally biased region" description="Acidic residues" evidence="3">
    <location>
        <begin position="592"/>
        <end position="604"/>
    </location>
</feature>
<accession>R9PCK9</accession>
<dbReference type="STRING" id="1305764.R9PCK9"/>
<dbReference type="InterPro" id="IPR000717">
    <property type="entry name" value="PCI_dom"/>
</dbReference>
<feature type="region of interest" description="Disordered" evidence="3">
    <location>
        <begin position="1"/>
        <end position="28"/>
    </location>
</feature>
<dbReference type="InterPro" id="IPR050756">
    <property type="entry name" value="CSN3"/>
</dbReference>
<dbReference type="Pfam" id="PF25573">
    <property type="entry name" value="TPR_PSMD3_N"/>
    <property type="match status" value="2"/>
</dbReference>
<dbReference type="GO" id="GO:0008541">
    <property type="term" value="C:proteasome regulatory particle, lid subcomplex"/>
    <property type="evidence" value="ECO:0007669"/>
    <property type="project" value="TreeGrafter"/>
</dbReference>
<protein>
    <recommendedName>
        <fullName evidence="4">PCI domain-containing protein</fullName>
    </recommendedName>
</protein>
<evidence type="ECO:0000256" key="1">
    <source>
        <dbReference type="ARBA" id="ARBA00007912"/>
    </source>
</evidence>
<feature type="region of interest" description="Disordered" evidence="3">
    <location>
        <begin position="578"/>
        <end position="604"/>
    </location>
</feature>
<sequence length="604" mass="66413">MPEPVKAVKEDTPAATATKSADAPAVKPPSEKEQLLALLRHNFLLIERSVSHIEQRFTARVLRTLPYVRRKVNAYPDVLALAVQEGILANGKDESSNQKHLLSLLPAPYKPEPPSAPAVSANSAAASDAMDVDSAEPKAEAEKDSKDAKTSAAATAAQLSKPAQRQAEAQPELVAYLRLLALVHLIDNKKLDAASDEAVASISTITAQNRRTLDHLAAKTIFYLGRAQELKAEQAHAKGAHAEGGLTSIRSQLLGLQRTASLRHDPETEATIINLLLRSYIVEANLYDQADKLVARAPFPRSSASNPQVARYDYYVGRIRAVQLDYTQAHVHLQQAIRRAPQASLPQESSAAGGDGAGTGAAATAAIGKKETSAKTDALPVGQSQPAAGFLQTAHKFLVVVELLMGEIPERSIFRTPVLRKALSPYLEIVQAVRVGDLQRFQSTLQQHNKLFQTDKTLSLIVRLRHNVIKTGIRMISLSYSRISLADITHKLHLESEEDAEYIVAKAIRDNVVDSRDTRVDHEKAEMVNRETKDLYETDEPMQQFQQRIQFCLQLHNESVKAMRYPLNGHKKELDSVAEAHERERELAAEIADGEMDDSDDDWA</sequence>
<evidence type="ECO:0000313" key="6">
    <source>
        <dbReference type="Proteomes" id="UP000014071"/>
    </source>
</evidence>
<reference evidence="6" key="1">
    <citation type="journal article" date="2013" name="Genome Announc.">
        <title>Draft genome sequence of the basidiomycetous yeast-like fungus Pseudozyma hubeiensis SY62, which produces an abundant amount of the biosurfactant mannosylerythritol lipids.</title>
        <authorList>
            <person name="Konishi M."/>
            <person name="Hatada Y."/>
            <person name="Horiuchi J."/>
        </authorList>
    </citation>
    <scope>NUCLEOTIDE SEQUENCE [LARGE SCALE GENOMIC DNA]</scope>
    <source>
        <strain evidence="6">SY62</strain>
    </source>
</reference>
<keyword evidence="6" id="KW-1185">Reference proteome</keyword>
<comment type="similarity">
    <text evidence="1">Belongs to the proteasome subunit S3 family.</text>
</comment>
<name>R9PCK9_PSEHS</name>
<evidence type="ECO:0000256" key="3">
    <source>
        <dbReference type="SAM" id="MobiDB-lite"/>
    </source>
</evidence>
<dbReference type="PROSITE" id="PS50250">
    <property type="entry name" value="PCI"/>
    <property type="match status" value="1"/>
</dbReference>
<feature type="compositionally biased region" description="Basic and acidic residues" evidence="3">
    <location>
        <begin position="135"/>
        <end position="149"/>
    </location>
</feature>
<evidence type="ECO:0000256" key="2">
    <source>
        <dbReference type="ARBA" id="ARBA00022942"/>
    </source>
</evidence>
<dbReference type="OrthoDB" id="1713558at2759"/>
<evidence type="ECO:0000259" key="4">
    <source>
        <dbReference type="PROSITE" id="PS50250"/>
    </source>
</evidence>
<dbReference type="AlphaFoldDB" id="R9PCK9"/>
<evidence type="ECO:0000313" key="5">
    <source>
        <dbReference type="EMBL" id="GAC99106.1"/>
    </source>
</evidence>
<organism evidence="5 6">
    <name type="scientific">Pseudozyma hubeiensis (strain SY62)</name>
    <name type="common">Yeast</name>
    <dbReference type="NCBI Taxonomy" id="1305764"/>
    <lineage>
        <taxon>Eukaryota</taxon>
        <taxon>Fungi</taxon>
        <taxon>Dikarya</taxon>
        <taxon>Basidiomycota</taxon>
        <taxon>Ustilaginomycotina</taxon>
        <taxon>Ustilaginomycetes</taxon>
        <taxon>Ustilaginales</taxon>
        <taxon>Ustilaginaceae</taxon>
        <taxon>Pseudozyma</taxon>
    </lineage>
</organism>
<dbReference type="GO" id="GO:0030234">
    <property type="term" value="F:enzyme regulator activity"/>
    <property type="evidence" value="ECO:0007669"/>
    <property type="project" value="InterPro"/>
</dbReference>
<dbReference type="HOGENOM" id="CLU_019858_1_2_1"/>
<dbReference type="PANTHER" id="PTHR10758:SF2">
    <property type="entry name" value="26S PROTEASOME NON-ATPASE REGULATORY SUBUNIT 3"/>
    <property type="match status" value="1"/>
</dbReference>
<dbReference type="RefSeq" id="XP_012192693.1">
    <property type="nucleotide sequence ID" value="XM_012337303.1"/>
</dbReference>
<dbReference type="SMART" id="SM00753">
    <property type="entry name" value="PAM"/>
    <property type="match status" value="1"/>
</dbReference>
<dbReference type="EMBL" id="DF238822">
    <property type="protein sequence ID" value="GAC99106.1"/>
    <property type="molecule type" value="Genomic_DNA"/>
</dbReference>
<dbReference type="Pfam" id="PF08375">
    <property type="entry name" value="Rpn3_C"/>
    <property type="match status" value="1"/>
</dbReference>
<dbReference type="InterPro" id="IPR057985">
    <property type="entry name" value="TPR_PSMD3_N"/>
</dbReference>
<dbReference type="Proteomes" id="UP000014071">
    <property type="component" value="Unassembled WGS sequence"/>
</dbReference>
<dbReference type="GO" id="GO:0042176">
    <property type="term" value="P:regulation of protein catabolic process"/>
    <property type="evidence" value="ECO:0007669"/>
    <property type="project" value="InterPro"/>
</dbReference>
<feature type="domain" description="PCI" evidence="4">
    <location>
        <begin position="310"/>
        <end position="531"/>
    </location>
</feature>
<dbReference type="Pfam" id="PF01399">
    <property type="entry name" value="PCI"/>
    <property type="match status" value="1"/>
</dbReference>
<proteinExistence type="inferred from homology"/>
<feature type="compositionally biased region" description="Low complexity" evidence="3">
    <location>
        <begin position="117"/>
        <end position="129"/>
    </location>
</feature>
<feature type="compositionally biased region" description="Basic and acidic residues" evidence="3">
    <location>
        <begin position="578"/>
        <end position="588"/>
    </location>
</feature>
<feature type="compositionally biased region" description="Low complexity" evidence="3">
    <location>
        <begin position="13"/>
        <end position="25"/>
    </location>
</feature>
<dbReference type="GO" id="GO:0006511">
    <property type="term" value="P:ubiquitin-dependent protein catabolic process"/>
    <property type="evidence" value="ECO:0007669"/>
    <property type="project" value="TreeGrafter"/>
</dbReference>
<dbReference type="SMART" id="SM00088">
    <property type="entry name" value="PINT"/>
    <property type="match status" value="1"/>
</dbReference>
<dbReference type="GeneID" id="24111972"/>
<dbReference type="PANTHER" id="PTHR10758">
    <property type="entry name" value="26S PROTEASOME NON-ATPASE REGULATORY SUBUNIT 3/COP9 SIGNALOSOME COMPLEX SUBUNIT 3"/>
    <property type="match status" value="1"/>
</dbReference>
<feature type="region of interest" description="Disordered" evidence="3">
    <location>
        <begin position="105"/>
        <end position="165"/>
    </location>
</feature>
<dbReference type="InterPro" id="IPR013586">
    <property type="entry name" value="PSMD3_C"/>
</dbReference>
<feature type="compositionally biased region" description="Basic and acidic residues" evidence="3">
    <location>
        <begin position="1"/>
        <end position="12"/>
    </location>
</feature>
<keyword evidence="2" id="KW-0647">Proteasome</keyword>
<gene>
    <name evidence="5" type="ORF">PHSY_006704</name>
</gene>
<feature type="region of interest" description="Disordered" evidence="3">
    <location>
        <begin position="340"/>
        <end position="364"/>
    </location>
</feature>
<dbReference type="eggNOG" id="KOG2581">
    <property type="taxonomic scope" value="Eukaryota"/>
</dbReference>